<organism evidence="1">
    <name type="scientific">Babesia gibsoni</name>
    <dbReference type="NCBI Taxonomy" id="33632"/>
    <lineage>
        <taxon>Eukaryota</taxon>
        <taxon>Sar</taxon>
        <taxon>Alveolata</taxon>
        <taxon>Apicomplexa</taxon>
        <taxon>Aconoidasida</taxon>
        <taxon>Piroplasmida</taxon>
        <taxon>Babesiidae</taxon>
        <taxon>Babesia</taxon>
    </lineage>
</organism>
<name>A0A6M8NKZ8_BABGI</name>
<reference evidence="1" key="1">
    <citation type="journal article" date="2020" name="Parasit. Vectors">
        <title>Annotation and characterization of Babesia gibsoni apicoplast genome.</title>
        <authorList>
            <person name="Liu Q."/>
            <person name="Yu L."/>
            <person name="Jiang F."/>
            <person name="Li M."/>
            <person name="Zhan X."/>
            <person name="Huang Y."/>
            <person name="Wang S."/>
            <person name="Du X."/>
            <person name="He L."/>
            <person name="Zhao J."/>
        </authorList>
    </citation>
    <scope>NUCLEOTIDE SEQUENCE</scope>
    <source>
        <strain evidence="1">Wuhan</strain>
    </source>
</reference>
<gene>
    <name evidence="1" type="primary">rpl4</name>
</gene>
<proteinExistence type="predicted"/>
<protein>
    <submittedName>
        <fullName evidence="1">Ribosomal protein L4</fullName>
    </submittedName>
</protein>
<sequence>MTILLFNLHLYFNINFLIYSKYNILLNNLNKYNISFKYISLYIKNIIKKLIFNLKNKINSTKSNSKKSKNYYSTSHIVRKGLIWYGLRQLHLKSYNNIFKKILILNIFNFRSNISLYTLESIKFLYYLNLLNNKYFKLILNNLLFNKPYIINNKSNKLLFKSFNNLIY</sequence>
<keyword evidence="1" id="KW-0689">Ribosomal protein</keyword>
<dbReference type="AlphaFoldDB" id="A0A6M8NKZ8"/>
<keyword evidence="1" id="KW-0687">Ribonucleoprotein</keyword>
<evidence type="ECO:0000313" key="1">
    <source>
        <dbReference type="EMBL" id="QKG04091.1"/>
    </source>
</evidence>
<dbReference type="EMBL" id="MN481613">
    <property type="protein sequence ID" value="QKG04091.1"/>
    <property type="molecule type" value="Genomic_DNA"/>
</dbReference>
<accession>A0A6M8NKZ8</accession>
<dbReference type="GO" id="GO:0005840">
    <property type="term" value="C:ribosome"/>
    <property type="evidence" value="ECO:0007669"/>
    <property type="project" value="UniProtKB-KW"/>
</dbReference>